<keyword evidence="4" id="KW-1185">Reference proteome</keyword>
<dbReference type="EMBL" id="MORL01000005">
    <property type="protein sequence ID" value="OIN59117.1"/>
    <property type="molecule type" value="Genomic_DNA"/>
</dbReference>
<dbReference type="InterPro" id="IPR019734">
    <property type="entry name" value="TPR_rpt"/>
</dbReference>
<gene>
    <name evidence="3" type="ORF">BLX24_11615</name>
</gene>
<dbReference type="RefSeq" id="WP_071503570.1">
    <property type="nucleotide sequence ID" value="NZ_MORL01000005.1"/>
</dbReference>
<feature type="repeat" description="TPR" evidence="1">
    <location>
        <begin position="300"/>
        <end position="333"/>
    </location>
</feature>
<protein>
    <submittedName>
        <fullName evidence="3">Uncharacterized protein</fullName>
    </submittedName>
</protein>
<feature type="compositionally biased region" description="Low complexity" evidence="2">
    <location>
        <begin position="514"/>
        <end position="529"/>
    </location>
</feature>
<organism evidence="3 4">
    <name type="scientific">Arsenicibacter rosenii</name>
    <dbReference type="NCBI Taxonomy" id="1750698"/>
    <lineage>
        <taxon>Bacteria</taxon>
        <taxon>Pseudomonadati</taxon>
        <taxon>Bacteroidota</taxon>
        <taxon>Cytophagia</taxon>
        <taxon>Cytophagales</taxon>
        <taxon>Spirosomataceae</taxon>
        <taxon>Arsenicibacter</taxon>
    </lineage>
</organism>
<reference evidence="3 4" key="1">
    <citation type="submission" date="2016-10" db="EMBL/GenBank/DDBJ databases">
        <title>Arsenicibacter rosenii gen. nov., sp. nov., an efficient arsenic-methylating bacterium isolated from an arsenic-contaminated paddy soil.</title>
        <authorList>
            <person name="Huang K."/>
        </authorList>
    </citation>
    <scope>NUCLEOTIDE SEQUENCE [LARGE SCALE GENOMIC DNA]</scope>
    <source>
        <strain evidence="3 4">SM-1</strain>
    </source>
</reference>
<dbReference type="PROSITE" id="PS50005">
    <property type="entry name" value="TPR"/>
    <property type="match status" value="1"/>
</dbReference>
<dbReference type="Proteomes" id="UP000181790">
    <property type="component" value="Unassembled WGS sequence"/>
</dbReference>
<dbReference type="SUPFAM" id="SSF48452">
    <property type="entry name" value="TPR-like"/>
    <property type="match status" value="2"/>
</dbReference>
<dbReference type="InterPro" id="IPR011990">
    <property type="entry name" value="TPR-like_helical_dom_sf"/>
</dbReference>
<accession>A0A1S2VK05</accession>
<dbReference type="PROSITE" id="PS51257">
    <property type="entry name" value="PROKAR_LIPOPROTEIN"/>
    <property type="match status" value="1"/>
</dbReference>
<evidence type="ECO:0000256" key="1">
    <source>
        <dbReference type="PROSITE-ProRule" id="PRU00339"/>
    </source>
</evidence>
<comment type="caution">
    <text evidence="3">The sequence shown here is derived from an EMBL/GenBank/DDBJ whole genome shotgun (WGS) entry which is preliminary data.</text>
</comment>
<sequence>MRRLYTNYVSIYFVTLTAFIGLVLGLAGCSQYSNRSMSKGYHNLTAHYNAYFIAKVKMDEVEKFRFENRKENYNQLLPILLPVDSLEAQPMQAQLDDVIKKASLVAERHQNSKWLDNAYNLIGKVRLYREDFPNAVEVFKYVNTKGTDPDDKHEALILLMQTYTEMGDFPNALNVAEFLRTQPLNTANTKAFYLTKANLHQRKGEYAVAAAILDATFPSLKKGEATARLHLAAGQLYDMANQPAKAADHYQAVLKNRPLYDQAFYANMLLLQSTDPRQAAKANSTFERMLRDRKNEDLKDKIYYTMGLLEARKGQYDRAIALYRISIQETTTNTAQIPYTYLEMGKLYFEKKQQFETARAYYDSALALLPQQSPDFAAIQGRKKTLDDFVKHLTIVRTEDSLQHLAALSPDALEKVLSAAIARQAKEDEAKAELARKVIEKATGQSTSAGMSMPGATNSNLAPDQRWLLYNPNRMAQGKQEFMQRWGNRPLEDNWRRQTKDAPNVIAATSVTSPANNTATTAGGNTANPGLPAELASSFNNGQPSAKARRDAMYASIPFSAEAKNQSNQRLDESLYQLGKIYKFQLNQPKDAVKTFESHAGRFPGSQHRPEVYYLLYLTNEQLGIQTDWRDKLLREFPNTSYARLANKSTRSDQPTTGAEAIATKTYTDIYTLYKSGNYSEALARSENALASFAGTQIEDKLALLRTMLVGHVHGAEKFRQAITEFMRDYPASPLLPYVKELQTTADQTTAKRK</sequence>
<name>A0A1S2VK05_9BACT</name>
<evidence type="ECO:0000256" key="2">
    <source>
        <dbReference type="SAM" id="MobiDB-lite"/>
    </source>
</evidence>
<dbReference type="AlphaFoldDB" id="A0A1S2VK05"/>
<keyword evidence="1" id="KW-0802">TPR repeat</keyword>
<evidence type="ECO:0000313" key="3">
    <source>
        <dbReference type="EMBL" id="OIN59117.1"/>
    </source>
</evidence>
<dbReference type="SMART" id="SM00028">
    <property type="entry name" value="TPR"/>
    <property type="match status" value="4"/>
</dbReference>
<evidence type="ECO:0000313" key="4">
    <source>
        <dbReference type="Proteomes" id="UP000181790"/>
    </source>
</evidence>
<proteinExistence type="predicted"/>
<dbReference type="Gene3D" id="1.25.40.10">
    <property type="entry name" value="Tetratricopeptide repeat domain"/>
    <property type="match status" value="2"/>
</dbReference>
<feature type="region of interest" description="Disordered" evidence="2">
    <location>
        <begin position="514"/>
        <end position="533"/>
    </location>
</feature>